<dbReference type="Proteomes" id="UP001431902">
    <property type="component" value="Unassembled WGS sequence"/>
</dbReference>
<evidence type="ECO:0000313" key="4">
    <source>
        <dbReference type="EMBL" id="MDI9232303.1"/>
    </source>
</evidence>
<evidence type="ECO:0000313" key="5">
    <source>
        <dbReference type="Proteomes" id="UP001431902"/>
    </source>
</evidence>
<comment type="caution">
    <text evidence="4">The sequence shown here is derived from an EMBL/GenBank/DDBJ whole genome shotgun (WGS) entry which is preliminary data.</text>
</comment>
<feature type="transmembrane region" description="Helical" evidence="2">
    <location>
        <begin position="37"/>
        <end position="55"/>
    </location>
</feature>
<keyword evidence="2" id="KW-0472">Membrane</keyword>
<dbReference type="EMBL" id="JASGBH010000001">
    <property type="protein sequence ID" value="MDI9232303.1"/>
    <property type="molecule type" value="Genomic_DNA"/>
</dbReference>
<sequence>MAFFKFRIPDRTAFAEAVASGPNENIEVVRRRARYRLIGAVVLVLFAVVGFPLVFDTQPRPVAVDTPIVIPDRQAVAPLTAAAPTPASQAPAKPWKIAPETLSTQAGLDPREEVVQPSASAPAPAVANEAKPESAEKPKDKQADKPKEKPEAGHAKDDAKAAQTAKDKADAEAKTKNKSKSDADKAKALLEGKSAASERVIIQVGAFSDAAKLREVRQKLEKGGFKTYTQVVEGKDGKSTTRVRVGPFDSREEADKAAARIRKLDLSPAILKL</sequence>
<dbReference type="InterPro" id="IPR052521">
    <property type="entry name" value="Cell_div_SPOR-domain"/>
</dbReference>
<feature type="compositionally biased region" description="Basic and acidic residues" evidence="1">
    <location>
        <begin position="130"/>
        <end position="184"/>
    </location>
</feature>
<dbReference type="RefSeq" id="WP_283222723.1">
    <property type="nucleotide sequence ID" value="NZ_JASGBH010000001.1"/>
</dbReference>
<feature type="region of interest" description="Disordered" evidence="1">
    <location>
        <begin position="110"/>
        <end position="184"/>
    </location>
</feature>
<evidence type="ECO:0000259" key="3">
    <source>
        <dbReference type="PROSITE" id="PS51724"/>
    </source>
</evidence>
<feature type="domain" description="SPOR" evidence="3">
    <location>
        <begin position="194"/>
        <end position="273"/>
    </location>
</feature>
<keyword evidence="2" id="KW-1133">Transmembrane helix</keyword>
<accession>A0ABT6X2G0</accession>
<dbReference type="SUPFAM" id="SSF110997">
    <property type="entry name" value="Sporulation related repeat"/>
    <property type="match status" value="1"/>
</dbReference>
<feature type="compositionally biased region" description="Low complexity" evidence="1">
    <location>
        <begin position="115"/>
        <end position="127"/>
    </location>
</feature>
<gene>
    <name evidence="4" type="ORF">QLQ16_00445</name>
</gene>
<evidence type="ECO:0000256" key="2">
    <source>
        <dbReference type="SAM" id="Phobius"/>
    </source>
</evidence>
<dbReference type="PANTHER" id="PTHR38687:SF1">
    <property type="entry name" value="CELL DIVISION PROTEIN DEDD"/>
    <property type="match status" value="1"/>
</dbReference>
<proteinExistence type="predicted"/>
<dbReference type="PROSITE" id="PS51724">
    <property type="entry name" value="SPOR"/>
    <property type="match status" value="1"/>
</dbReference>
<dbReference type="InterPro" id="IPR007730">
    <property type="entry name" value="SPOR-like_dom"/>
</dbReference>
<name>A0ABT6X2G0_9BURK</name>
<dbReference type="InterPro" id="IPR036680">
    <property type="entry name" value="SPOR-like_sf"/>
</dbReference>
<reference evidence="4" key="1">
    <citation type="submission" date="2023-05" db="EMBL/GenBank/DDBJ databases">
        <title>Limnohabitans sp. strain HM2-2 Genome sequencing and assembly.</title>
        <authorList>
            <person name="Jung Y."/>
        </authorList>
    </citation>
    <scope>NUCLEOTIDE SEQUENCE</scope>
    <source>
        <strain evidence="4">HM2-2</strain>
    </source>
</reference>
<keyword evidence="2" id="KW-0812">Transmembrane</keyword>
<dbReference type="Gene3D" id="3.30.70.1070">
    <property type="entry name" value="Sporulation related repeat"/>
    <property type="match status" value="1"/>
</dbReference>
<evidence type="ECO:0000256" key="1">
    <source>
        <dbReference type="SAM" id="MobiDB-lite"/>
    </source>
</evidence>
<keyword evidence="5" id="KW-1185">Reference proteome</keyword>
<dbReference type="PANTHER" id="PTHR38687">
    <property type="entry name" value="CELL DIVISION PROTEIN DEDD-RELATED"/>
    <property type="match status" value="1"/>
</dbReference>
<dbReference type="Pfam" id="PF05036">
    <property type="entry name" value="SPOR"/>
    <property type="match status" value="1"/>
</dbReference>
<organism evidence="4 5">
    <name type="scientific">Limnohabitans lacus</name>
    <dbReference type="NCBI Taxonomy" id="3045173"/>
    <lineage>
        <taxon>Bacteria</taxon>
        <taxon>Pseudomonadati</taxon>
        <taxon>Pseudomonadota</taxon>
        <taxon>Betaproteobacteria</taxon>
        <taxon>Burkholderiales</taxon>
        <taxon>Comamonadaceae</taxon>
        <taxon>Limnohabitans</taxon>
    </lineage>
</organism>
<protein>
    <submittedName>
        <fullName evidence="4">SPOR domain-containing protein</fullName>
    </submittedName>
</protein>